<reference evidence="1 2" key="1">
    <citation type="submission" date="2007-08" db="EMBL/GenBank/DDBJ databases">
        <authorList>
            <person name="Fulton L."/>
            <person name="Clifton S."/>
            <person name="Fulton B."/>
            <person name="Xu J."/>
            <person name="Minx P."/>
            <person name="Pepin K.H."/>
            <person name="Johnson M."/>
            <person name="Thiruvilangam P."/>
            <person name="Bhonagiri V."/>
            <person name="Nash W.E."/>
            <person name="Mardis E.R."/>
            <person name="Wilson R.K."/>
        </authorList>
    </citation>
    <scope>NUCLEOTIDE SEQUENCE [LARGE SCALE GENOMIC DNA]</scope>
    <source>
        <strain evidence="2">ATCC BAA-613 / DSM 15670 / CCUG 46953 / JCM 12243 / WAL 16351</strain>
    </source>
</reference>
<dbReference type="HOGENOM" id="CLU_2615736_0_0_9"/>
<name>A8RTK6_ENTBW</name>
<dbReference type="PaxDb" id="411902-CLOBOL_03706"/>
<reference evidence="1 2" key="2">
    <citation type="submission" date="2007-09" db="EMBL/GenBank/DDBJ databases">
        <title>Draft genome sequence of Clostridium bolteae (ATCC BAA-613).</title>
        <authorList>
            <person name="Sudarsanam P."/>
            <person name="Ley R."/>
            <person name="Guruge J."/>
            <person name="Turnbaugh P.J."/>
            <person name="Mahowald M."/>
            <person name="Liep D."/>
            <person name="Gordon J."/>
        </authorList>
    </citation>
    <scope>NUCLEOTIDE SEQUENCE [LARGE SCALE GENOMIC DNA]</scope>
    <source>
        <strain evidence="2">ATCC BAA-613 / DSM 15670 / CCUG 46953 / JCM 12243 / WAL 16351</strain>
    </source>
</reference>
<protein>
    <submittedName>
        <fullName evidence="1">Uncharacterized protein</fullName>
    </submittedName>
</protein>
<sequence length="78" mass="8692">MFKFLSVCTQPKSISKSRPQSQMPGPALSVAFYRYIIPDLYLLYRLAGTFGKERAQAVYADSAHLSLIQKIAAMVHGI</sequence>
<gene>
    <name evidence="1" type="ORF">CLOBOL_03706</name>
</gene>
<evidence type="ECO:0000313" key="2">
    <source>
        <dbReference type="Proteomes" id="UP000005396"/>
    </source>
</evidence>
<accession>A8RTK6</accession>
<comment type="caution">
    <text evidence="1">The sequence shown here is derived from an EMBL/GenBank/DDBJ whole genome shotgun (WGS) entry which is preliminary data.</text>
</comment>
<dbReference type="EMBL" id="ABCC02000033">
    <property type="protein sequence ID" value="EDP15535.1"/>
    <property type="molecule type" value="Genomic_DNA"/>
</dbReference>
<evidence type="ECO:0000313" key="1">
    <source>
        <dbReference type="EMBL" id="EDP15535.1"/>
    </source>
</evidence>
<dbReference type="Proteomes" id="UP000005396">
    <property type="component" value="Unassembled WGS sequence"/>
</dbReference>
<proteinExistence type="predicted"/>
<organism evidence="1 2">
    <name type="scientific">Enterocloster bolteae (strain ATCC BAA-613 / DSM 15670 / CCUG 46953 / JCM 12243 / WAL 16351)</name>
    <name type="common">Clostridium bolteae</name>
    <dbReference type="NCBI Taxonomy" id="411902"/>
    <lineage>
        <taxon>Bacteria</taxon>
        <taxon>Bacillati</taxon>
        <taxon>Bacillota</taxon>
        <taxon>Clostridia</taxon>
        <taxon>Lachnospirales</taxon>
        <taxon>Lachnospiraceae</taxon>
        <taxon>Enterocloster</taxon>
    </lineage>
</organism>
<dbReference type="AlphaFoldDB" id="A8RTK6"/>